<dbReference type="Proteomes" id="UP000079169">
    <property type="component" value="Unplaced"/>
</dbReference>
<proteinExistence type="predicted"/>
<keyword evidence="2" id="KW-1185">Reference proteome</keyword>
<sequence length="194" mass="21433">MKRRKEWDSLSARQKRRLRASLQVPQNGEINEERMERDESRGNNEGLDGTSENAVVEGASRNAGVDYGNGDLCTDGASGNSVVEGDFAVGTSSNVSPPNNLKAELTKWALESRIPKNHVSSLLKILRPYHPQLPQDYRTLLGTPTHVDSIEEMTPGIYLHFGLVHVLQKLIPQQSDGERTIHLSCCTGFTVKPV</sequence>
<gene>
    <name evidence="3" type="primary">LOC103520208</name>
</gene>
<dbReference type="KEGG" id="dci:103520208"/>
<feature type="compositionally biased region" description="Basic and acidic residues" evidence="1">
    <location>
        <begin position="31"/>
        <end position="42"/>
    </location>
</feature>
<protein>
    <submittedName>
        <fullName evidence="3">Uncharacterized protein LOC103520208</fullName>
    </submittedName>
</protein>
<evidence type="ECO:0000313" key="2">
    <source>
        <dbReference type="Proteomes" id="UP000079169"/>
    </source>
</evidence>
<feature type="region of interest" description="Disordered" evidence="1">
    <location>
        <begin position="1"/>
        <end position="55"/>
    </location>
</feature>
<dbReference type="AlphaFoldDB" id="A0A1S3DKH1"/>
<evidence type="ECO:0000256" key="1">
    <source>
        <dbReference type="SAM" id="MobiDB-lite"/>
    </source>
</evidence>
<reference evidence="3" key="1">
    <citation type="submission" date="2025-08" db="UniProtKB">
        <authorList>
            <consortium name="RefSeq"/>
        </authorList>
    </citation>
    <scope>IDENTIFICATION</scope>
</reference>
<dbReference type="GeneID" id="103520208"/>
<organism evidence="2 3">
    <name type="scientific">Diaphorina citri</name>
    <name type="common">Asian citrus psyllid</name>
    <dbReference type="NCBI Taxonomy" id="121845"/>
    <lineage>
        <taxon>Eukaryota</taxon>
        <taxon>Metazoa</taxon>
        <taxon>Ecdysozoa</taxon>
        <taxon>Arthropoda</taxon>
        <taxon>Hexapoda</taxon>
        <taxon>Insecta</taxon>
        <taxon>Pterygota</taxon>
        <taxon>Neoptera</taxon>
        <taxon>Paraneoptera</taxon>
        <taxon>Hemiptera</taxon>
        <taxon>Sternorrhyncha</taxon>
        <taxon>Psylloidea</taxon>
        <taxon>Psyllidae</taxon>
        <taxon>Diaphorininae</taxon>
        <taxon>Diaphorina</taxon>
    </lineage>
</organism>
<dbReference type="PaxDb" id="121845-A0A1S3DKH1"/>
<name>A0A1S3DKH1_DIACI</name>
<evidence type="ECO:0000313" key="3">
    <source>
        <dbReference type="RefSeq" id="XP_008483524.1"/>
    </source>
</evidence>
<accession>A0A1S3DKH1</accession>
<dbReference type="RefSeq" id="XP_008483524.1">
    <property type="nucleotide sequence ID" value="XM_008485302.3"/>
</dbReference>